<feature type="transmembrane region" description="Helical" evidence="5">
    <location>
        <begin position="54"/>
        <end position="73"/>
    </location>
</feature>
<evidence type="ECO:0000259" key="6">
    <source>
        <dbReference type="Pfam" id="PF01957"/>
    </source>
</evidence>
<reference evidence="7" key="1">
    <citation type="submission" date="2020-07" db="EMBL/GenBank/DDBJ databases">
        <title>Huge and variable diversity of episymbiotic CPR bacteria and DPANN archaea in groundwater ecosystems.</title>
        <authorList>
            <person name="He C.Y."/>
            <person name="Keren R."/>
            <person name="Whittaker M."/>
            <person name="Farag I.F."/>
            <person name="Doudna J."/>
            <person name="Cate J.H.D."/>
            <person name="Banfield J.F."/>
        </authorList>
    </citation>
    <scope>NUCLEOTIDE SEQUENCE</scope>
    <source>
        <strain evidence="7">NC_groundwater_928_Pr1_S-0.2um_72_17</strain>
    </source>
</reference>
<comment type="caution">
    <text evidence="7">The sequence shown here is derived from an EMBL/GenBank/DDBJ whole genome shotgun (WGS) entry which is preliminary data.</text>
</comment>
<evidence type="ECO:0000313" key="7">
    <source>
        <dbReference type="EMBL" id="MBI3539165.1"/>
    </source>
</evidence>
<name>A0A9D6QJE3_UNCEI</name>
<evidence type="ECO:0000256" key="2">
    <source>
        <dbReference type="ARBA" id="ARBA00022692"/>
    </source>
</evidence>
<dbReference type="Pfam" id="PF01957">
    <property type="entry name" value="NfeD"/>
    <property type="match status" value="1"/>
</dbReference>
<dbReference type="PANTHER" id="PTHR33507">
    <property type="entry name" value="INNER MEMBRANE PROTEIN YBBJ"/>
    <property type="match status" value="1"/>
</dbReference>
<accession>A0A9D6QJE3</accession>
<dbReference type="InterPro" id="IPR052165">
    <property type="entry name" value="Membrane_assoc_protease"/>
</dbReference>
<dbReference type="AlphaFoldDB" id="A0A9D6QJE3"/>
<protein>
    <submittedName>
        <fullName evidence="7">NfeD family protein</fullName>
    </submittedName>
</protein>
<keyword evidence="4 5" id="KW-0472">Membrane</keyword>
<dbReference type="EMBL" id="JACQAY010000077">
    <property type="protein sequence ID" value="MBI3539165.1"/>
    <property type="molecule type" value="Genomic_DNA"/>
</dbReference>
<organism evidence="7 8">
    <name type="scientific">Eiseniibacteriota bacterium</name>
    <dbReference type="NCBI Taxonomy" id="2212470"/>
    <lineage>
        <taxon>Bacteria</taxon>
        <taxon>Candidatus Eiseniibacteriota</taxon>
    </lineage>
</organism>
<dbReference type="GO" id="GO:0005886">
    <property type="term" value="C:plasma membrane"/>
    <property type="evidence" value="ECO:0007669"/>
    <property type="project" value="TreeGrafter"/>
</dbReference>
<keyword evidence="3 5" id="KW-1133">Transmembrane helix</keyword>
<feature type="transmembrane region" description="Helical" evidence="5">
    <location>
        <begin position="6"/>
        <end position="24"/>
    </location>
</feature>
<dbReference type="InterPro" id="IPR002810">
    <property type="entry name" value="NfeD-like_C"/>
</dbReference>
<dbReference type="PANTHER" id="PTHR33507:SF3">
    <property type="entry name" value="INNER MEMBRANE PROTEIN YBBJ"/>
    <property type="match status" value="1"/>
</dbReference>
<dbReference type="Proteomes" id="UP000807850">
    <property type="component" value="Unassembled WGS sequence"/>
</dbReference>
<feature type="domain" description="NfeD-like C-terminal" evidence="6">
    <location>
        <begin position="86"/>
        <end position="146"/>
    </location>
</feature>
<proteinExistence type="predicted"/>
<dbReference type="Gene3D" id="2.40.50.140">
    <property type="entry name" value="Nucleic acid-binding proteins"/>
    <property type="match status" value="1"/>
</dbReference>
<dbReference type="SUPFAM" id="SSF141322">
    <property type="entry name" value="NfeD domain-like"/>
    <property type="match status" value="1"/>
</dbReference>
<comment type="subcellular location">
    <subcellularLocation>
        <location evidence="1">Membrane</location>
        <topology evidence="1">Multi-pass membrane protein</topology>
    </subcellularLocation>
</comment>
<gene>
    <name evidence="7" type="ORF">HY076_02715</name>
</gene>
<sequence length="146" mass="15557">MNPSWNWVLIVAGALFVLVEVAFGGFAGFDLVLIGSAFVLGGLIGLLLHSPAAGFMIASVLCVGYIAIGRRWVRARMQRRVVPTNVDALLGQRALVTVRVAEHEPGQVRVRDEVWRAVPASGVPGPFEAGALVTVESVEGVTLQVR</sequence>
<evidence type="ECO:0000256" key="3">
    <source>
        <dbReference type="ARBA" id="ARBA00022989"/>
    </source>
</evidence>
<dbReference type="InterPro" id="IPR012340">
    <property type="entry name" value="NA-bd_OB-fold"/>
</dbReference>
<evidence type="ECO:0000256" key="1">
    <source>
        <dbReference type="ARBA" id="ARBA00004141"/>
    </source>
</evidence>
<evidence type="ECO:0000256" key="4">
    <source>
        <dbReference type="ARBA" id="ARBA00023136"/>
    </source>
</evidence>
<keyword evidence="2 5" id="KW-0812">Transmembrane</keyword>
<evidence type="ECO:0000313" key="8">
    <source>
        <dbReference type="Proteomes" id="UP000807850"/>
    </source>
</evidence>
<evidence type="ECO:0000256" key="5">
    <source>
        <dbReference type="SAM" id="Phobius"/>
    </source>
</evidence>